<keyword evidence="1 4" id="KW-0378">Hydrolase</keyword>
<dbReference type="PANTHER" id="PTHR42872:SF3">
    <property type="entry name" value="PROTEIN-GLUTAMATE METHYLESTERASE_PROTEIN-GLUTAMINE GLUTAMINASE 1"/>
    <property type="match status" value="1"/>
</dbReference>
<organism evidence="6 7">
    <name type="scientific">Flavobacterium hiemivividum</name>
    <dbReference type="NCBI Taxonomy" id="2541734"/>
    <lineage>
        <taxon>Bacteria</taxon>
        <taxon>Pseudomonadati</taxon>
        <taxon>Bacteroidota</taxon>
        <taxon>Flavobacteriia</taxon>
        <taxon>Flavobacteriales</taxon>
        <taxon>Flavobacteriaceae</taxon>
        <taxon>Flavobacterium</taxon>
    </lineage>
</organism>
<dbReference type="Pfam" id="PF01339">
    <property type="entry name" value="CheB_methylest"/>
    <property type="match status" value="1"/>
</dbReference>
<dbReference type="AlphaFoldDB" id="A0A4R5D039"/>
<dbReference type="InterPro" id="IPR000673">
    <property type="entry name" value="Sig_transdc_resp-reg_Me-estase"/>
</dbReference>
<keyword evidence="7" id="KW-1185">Reference proteome</keyword>
<dbReference type="Gene3D" id="3.40.50.180">
    <property type="entry name" value="Methylesterase CheB, C-terminal domain"/>
    <property type="match status" value="1"/>
</dbReference>
<dbReference type="CDD" id="cd16433">
    <property type="entry name" value="CheB"/>
    <property type="match status" value="1"/>
</dbReference>
<dbReference type="EMBL" id="SMFO01000002">
    <property type="protein sequence ID" value="TDE05547.1"/>
    <property type="molecule type" value="Genomic_DNA"/>
</dbReference>
<protein>
    <recommendedName>
        <fullName evidence="2">protein-glutamate methylesterase</fullName>
        <ecNumber evidence="2">3.1.1.61</ecNumber>
    </recommendedName>
</protein>
<evidence type="ECO:0000259" key="5">
    <source>
        <dbReference type="PROSITE" id="PS50122"/>
    </source>
</evidence>
<keyword evidence="4" id="KW-0145">Chemotaxis</keyword>
<evidence type="ECO:0000256" key="1">
    <source>
        <dbReference type="ARBA" id="ARBA00022801"/>
    </source>
</evidence>
<reference evidence="6 7" key="1">
    <citation type="submission" date="2019-03" db="EMBL/GenBank/DDBJ databases">
        <title>Flavobacterium TSA-D2 sp. nov., isolated from arctic soil.</title>
        <authorList>
            <person name="Chaudhary D.K."/>
        </authorList>
    </citation>
    <scope>NUCLEOTIDE SEQUENCE [LARGE SCALE GENOMIC DNA]</scope>
    <source>
        <strain evidence="6 7">TSA-D2</strain>
    </source>
</reference>
<feature type="domain" description="CheB-type methylesterase" evidence="5">
    <location>
        <begin position="1"/>
        <end position="185"/>
    </location>
</feature>
<dbReference type="SUPFAM" id="SSF52738">
    <property type="entry name" value="Methylesterase CheB, C-terminal domain"/>
    <property type="match status" value="1"/>
</dbReference>
<accession>A0A4R5D039</accession>
<dbReference type="Proteomes" id="UP000294597">
    <property type="component" value="Unassembled WGS sequence"/>
</dbReference>
<evidence type="ECO:0000313" key="6">
    <source>
        <dbReference type="EMBL" id="TDE05547.1"/>
    </source>
</evidence>
<dbReference type="GO" id="GO:0006935">
    <property type="term" value="P:chemotaxis"/>
    <property type="evidence" value="ECO:0007669"/>
    <property type="project" value="UniProtKB-UniRule"/>
</dbReference>
<dbReference type="PANTHER" id="PTHR42872">
    <property type="entry name" value="PROTEIN-GLUTAMATE METHYLESTERASE/PROTEIN-GLUTAMINE GLUTAMINASE"/>
    <property type="match status" value="1"/>
</dbReference>
<feature type="active site" evidence="4">
    <location>
        <position position="9"/>
    </location>
</feature>
<dbReference type="EC" id="3.1.1.61" evidence="2"/>
<evidence type="ECO:0000256" key="4">
    <source>
        <dbReference type="PROSITE-ProRule" id="PRU00050"/>
    </source>
</evidence>
<gene>
    <name evidence="6" type="ORF">E0F98_05360</name>
</gene>
<dbReference type="GO" id="GO:0008984">
    <property type="term" value="F:protein-glutamate methylesterase activity"/>
    <property type="evidence" value="ECO:0007669"/>
    <property type="project" value="UniProtKB-EC"/>
</dbReference>
<feature type="active site" evidence="4">
    <location>
        <position position="36"/>
    </location>
</feature>
<dbReference type="RefSeq" id="WP_132109587.1">
    <property type="nucleotide sequence ID" value="NZ_SMFO01000002.1"/>
</dbReference>
<feature type="active site" evidence="4">
    <location>
        <position position="129"/>
    </location>
</feature>
<name>A0A4R5D039_9FLAO</name>
<dbReference type="GO" id="GO:0000156">
    <property type="term" value="F:phosphorelay response regulator activity"/>
    <property type="evidence" value="ECO:0007669"/>
    <property type="project" value="InterPro"/>
</dbReference>
<evidence type="ECO:0000313" key="7">
    <source>
        <dbReference type="Proteomes" id="UP000294597"/>
    </source>
</evidence>
<proteinExistence type="predicted"/>
<evidence type="ECO:0000256" key="2">
    <source>
        <dbReference type="ARBA" id="ARBA00039140"/>
    </source>
</evidence>
<evidence type="ECO:0000256" key="3">
    <source>
        <dbReference type="ARBA" id="ARBA00048267"/>
    </source>
</evidence>
<dbReference type="InterPro" id="IPR035909">
    <property type="entry name" value="CheB_C"/>
</dbReference>
<dbReference type="GO" id="GO:0005737">
    <property type="term" value="C:cytoplasm"/>
    <property type="evidence" value="ECO:0007669"/>
    <property type="project" value="InterPro"/>
</dbReference>
<dbReference type="PROSITE" id="PS50122">
    <property type="entry name" value="CHEB"/>
    <property type="match status" value="1"/>
</dbReference>
<comment type="caution">
    <text evidence="6">The sequence shown here is derived from an EMBL/GenBank/DDBJ whole genome shotgun (WGS) entry which is preliminary data.</text>
</comment>
<comment type="catalytic activity">
    <reaction evidence="3">
        <text>[protein]-L-glutamate 5-O-methyl ester + H2O = L-glutamyl-[protein] + methanol + H(+)</text>
        <dbReference type="Rhea" id="RHEA:23236"/>
        <dbReference type="Rhea" id="RHEA-COMP:10208"/>
        <dbReference type="Rhea" id="RHEA-COMP:10311"/>
        <dbReference type="ChEBI" id="CHEBI:15377"/>
        <dbReference type="ChEBI" id="CHEBI:15378"/>
        <dbReference type="ChEBI" id="CHEBI:17790"/>
        <dbReference type="ChEBI" id="CHEBI:29973"/>
        <dbReference type="ChEBI" id="CHEBI:82795"/>
        <dbReference type="EC" id="3.1.1.61"/>
    </reaction>
</comment>
<sequence>MRIIIIGGSAGAFNLILSILKGLDKEIDIPIVLVLHRLKNAKTILEDYLQLESHYKVKEAEDKELVKAGHIYTAASNYHLLLNENLSFSLDVSEEVNYSRPSIDVSFESFSFALNEKCCGILLSGANQDGAIGLKMIAENGGKTIVQDPNEAEFSSMPLSAIKIYNNHIVCTLSKIIKNINNYAK</sequence>